<name>A0ABY7EZU7_MYAAR</name>
<keyword evidence="2" id="KW-0732">Signal</keyword>
<dbReference type="EMBL" id="CP111020">
    <property type="protein sequence ID" value="WAR14882.1"/>
    <property type="molecule type" value="Genomic_DNA"/>
</dbReference>
<gene>
    <name evidence="3" type="ORF">MAR_004987</name>
</gene>
<dbReference type="Proteomes" id="UP001164746">
    <property type="component" value="Chromosome 9"/>
</dbReference>
<feature type="region of interest" description="Disordered" evidence="1">
    <location>
        <begin position="24"/>
        <end position="44"/>
    </location>
</feature>
<organism evidence="3 4">
    <name type="scientific">Mya arenaria</name>
    <name type="common">Soft-shell clam</name>
    <dbReference type="NCBI Taxonomy" id="6604"/>
    <lineage>
        <taxon>Eukaryota</taxon>
        <taxon>Metazoa</taxon>
        <taxon>Spiralia</taxon>
        <taxon>Lophotrochozoa</taxon>
        <taxon>Mollusca</taxon>
        <taxon>Bivalvia</taxon>
        <taxon>Autobranchia</taxon>
        <taxon>Heteroconchia</taxon>
        <taxon>Euheterodonta</taxon>
        <taxon>Imparidentia</taxon>
        <taxon>Neoheterodontei</taxon>
        <taxon>Myida</taxon>
        <taxon>Myoidea</taxon>
        <taxon>Myidae</taxon>
        <taxon>Mya</taxon>
    </lineage>
</organism>
<feature type="chain" id="PRO_5046211618" evidence="2">
    <location>
        <begin position="24"/>
        <end position="234"/>
    </location>
</feature>
<proteinExistence type="predicted"/>
<keyword evidence="4" id="KW-1185">Reference proteome</keyword>
<reference evidence="3" key="1">
    <citation type="submission" date="2022-11" db="EMBL/GenBank/DDBJ databases">
        <title>Centuries of genome instability and evolution in soft-shell clam transmissible cancer (bioRxiv).</title>
        <authorList>
            <person name="Hart S.F.M."/>
            <person name="Yonemitsu M.A."/>
            <person name="Giersch R.M."/>
            <person name="Beal B.F."/>
            <person name="Arriagada G."/>
            <person name="Davis B.W."/>
            <person name="Ostrander E.A."/>
            <person name="Goff S.P."/>
            <person name="Metzger M.J."/>
        </authorList>
    </citation>
    <scope>NUCLEOTIDE SEQUENCE</scope>
    <source>
        <strain evidence="3">MELC-2E11</strain>
        <tissue evidence="3">Siphon/mantle</tissue>
    </source>
</reference>
<protein>
    <submittedName>
        <fullName evidence="3">Uncharacterized protein</fullName>
    </submittedName>
</protein>
<evidence type="ECO:0000313" key="3">
    <source>
        <dbReference type="EMBL" id="WAR14882.1"/>
    </source>
</evidence>
<accession>A0ABY7EZU7</accession>
<feature type="signal peptide" evidence="2">
    <location>
        <begin position="1"/>
        <end position="23"/>
    </location>
</feature>
<evidence type="ECO:0000256" key="2">
    <source>
        <dbReference type="SAM" id="SignalP"/>
    </source>
</evidence>
<sequence length="234" mass="26962">MDVAKAVWILSFFLFGFCQFATSEDDQGNSSGRDDKHVGVSTGNDYKSSLELGSKEMNDIRGNTGLGKNDDWRLEKRNVGRWNNQRWQLENLANSHTLSKRYSDKDHEGLGDGFDVSDDAAYLNFLQAFGIPPDEAFHDDGLYGNLDKRHASRWNIIQQKLASLSSKRSTELDKRMDSRWRLIQNKLNQLNGIANKRSTDELDSLSDNYEAIDKRHLGRWKNRNWLNKHYSTNN</sequence>
<evidence type="ECO:0000256" key="1">
    <source>
        <dbReference type="SAM" id="MobiDB-lite"/>
    </source>
</evidence>
<evidence type="ECO:0000313" key="4">
    <source>
        <dbReference type="Proteomes" id="UP001164746"/>
    </source>
</evidence>